<dbReference type="Gene3D" id="3.90.1200.10">
    <property type="match status" value="1"/>
</dbReference>
<proteinExistence type="predicted"/>
<dbReference type="Proteomes" id="UP001600888">
    <property type="component" value="Unassembled WGS sequence"/>
</dbReference>
<comment type="catalytic activity">
    <reaction evidence="2">
        <text>N(6)-D-ribulosyl-L-lysyl-[protein] + ATP = N(6)-(3-O-phospho-D-ribulosyl)-L-lysyl-[protein] + ADP + H(+)</text>
        <dbReference type="Rhea" id="RHEA:48432"/>
        <dbReference type="Rhea" id="RHEA-COMP:12103"/>
        <dbReference type="Rhea" id="RHEA-COMP:12104"/>
        <dbReference type="ChEBI" id="CHEBI:15378"/>
        <dbReference type="ChEBI" id="CHEBI:30616"/>
        <dbReference type="ChEBI" id="CHEBI:90418"/>
        <dbReference type="ChEBI" id="CHEBI:90420"/>
        <dbReference type="ChEBI" id="CHEBI:456216"/>
        <dbReference type="EC" id="2.7.1.172"/>
    </reaction>
    <physiologicalReaction direction="left-to-right" evidence="2">
        <dbReference type="Rhea" id="RHEA:48433"/>
    </physiologicalReaction>
</comment>
<sequence length="337" mass="38432">MNNTKETLSSVTDVIPDIGGNFQLDPAVVEKFPEGTQVLQASSYGTSLWTRTARVATTLNGEKKDYFLKCATEAGPSMTEGEFHSISEIYKLIPTLTPRPVAWGKFKNATVDTYFFLCDFVDMSTTLPDAAKFCARIAQLHRESVSPTGKFGFHIKNCKGKTPQPIEWEENWTKYFARLISYGFERDLISNGRWPEYEEAFARLVKDVIPQILDPLTEEGRTIKPCLVHGDLGEGNTTTNLETGEPMVFDAAAFYAHNEYELGIWRRGMVRFGKPYFEQYLHNFPPSDPVDQFDDRNALYVLKFDLDYCLHRPGLPLVREQILADILRLVNKYPLRQ</sequence>
<comment type="caution">
    <text evidence="3">The sequence shown here is derived from an EMBL/GenBank/DDBJ whole genome shotgun (WGS) entry which is preliminary data.</text>
</comment>
<accession>A0ABR4EWA5</accession>
<evidence type="ECO:0000256" key="1">
    <source>
        <dbReference type="ARBA" id="ARBA00011961"/>
    </source>
</evidence>
<evidence type="ECO:0000256" key="2">
    <source>
        <dbReference type="ARBA" id="ARBA00048655"/>
    </source>
</evidence>
<dbReference type="PANTHER" id="PTHR12149:SF8">
    <property type="entry name" value="PROTEIN-RIBULOSAMINE 3-KINASE"/>
    <property type="match status" value="1"/>
</dbReference>
<name>A0ABR4EWA5_9PEZI</name>
<evidence type="ECO:0000313" key="3">
    <source>
        <dbReference type="EMBL" id="KAL2286556.1"/>
    </source>
</evidence>
<organism evidence="3 4">
    <name type="scientific">Diaporthe vaccinii</name>
    <dbReference type="NCBI Taxonomy" id="105482"/>
    <lineage>
        <taxon>Eukaryota</taxon>
        <taxon>Fungi</taxon>
        <taxon>Dikarya</taxon>
        <taxon>Ascomycota</taxon>
        <taxon>Pezizomycotina</taxon>
        <taxon>Sordariomycetes</taxon>
        <taxon>Sordariomycetidae</taxon>
        <taxon>Diaporthales</taxon>
        <taxon>Diaporthaceae</taxon>
        <taxon>Diaporthe</taxon>
        <taxon>Diaporthe eres species complex</taxon>
    </lineage>
</organism>
<reference evidence="3 4" key="1">
    <citation type="submission" date="2024-03" db="EMBL/GenBank/DDBJ databases">
        <title>A high-quality draft genome sequence of Diaporthe vaccinii, a causative agent of upright dieback and viscid rot disease in cranberry plants.</title>
        <authorList>
            <person name="Sarrasin M."/>
            <person name="Lang B.F."/>
            <person name="Burger G."/>
        </authorList>
    </citation>
    <scope>NUCLEOTIDE SEQUENCE [LARGE SCALE GENOMIC DNA]</scope>
    <source>
        <strain evidence="3 4">IS7</strain>
    </source>
</reference>
<evidence type="ECO:0000313" key="4">
    <source>
        <dbReference type="Proteomes" id="UP001600888"/>
    </source>
</evidence>
<dbReference type="InterPro" id="IPR011009">
    <property type="entry name" value="Kinase-like_dom_sf"/>
</dbReference>
<dbReference type="EMBL" id="JBAWTH010000024">
    <property type="protein sequence ID" value="KAL2286556.1"/>
    <property type="molecule type" value="Genomic_DNA"/>
</dbReference>
<dbReference type="InterPro" id="IPR016477">
    <property type="entry name" value="Fructo-/Ketosamine-3-kinase"/>
</dbReference>
<protein>
    <recommendedName>
        <fullName evidence="1">protein-ribulosamine 3-kinase</fullName>
        <ecNumber evidence="1">2.7.1.172</ecNumber>
    </recommendedName>
</protein>
<dbReference type="EC" id="2.7.1.172" evidence="1"/>
<gene>
    <name evidence="3" type="ORF">FJTKL_06910</name>
</gene>
<dbReference type="PANTHER" id="PTHR12149">
    <property type="entry name" value="FRUCTOSAMINE 3 KINASE-RELATED PROTEIN"/>
    <property type="match status" value="1"/>
</dbReference>
<dbReference type="SUPFAM" id="SSF56112">
    <property type="entry name" value="Protein kinase-like (PK-like)"/>
    <property type="match status" value="1"/>
</dbReference>
<keyword evidence="4" id="KW-1185">Reference proteome</keyword>
<dbReference type="Pfam" id="PF03881">
    <property type="entry name" value="Fructosamin_kin"/>
    <property type="match status" value="1"/>
</dbReference>